<proteinExistence type="predicted"/>
<gene>
    <name evidence="1" type="ORF">M8744_00685</name>
</gene>
<dbReference type="EMBL" id="JAMQGO010000001">
    <property type="protein sequence ID" value="MCM2560650.1"/>
    <property type="molecule type" value="Genomic_DNA"/>
</dbReference>
<keyword evidence="2" id="KW-1185">Reference proteome</keyword>
<accession>A0ACC5ZR62</accession>
<reference evidence="1" key="1">
    <citation type="submission" date="2022-06" db="EMBL/GenBank/DDBJ databases">
        <title>Lutimaribacter sp. EGI FJ00013, a novel bacterium isolated from a salt lake sediment enrichment.</title>
        <authorList>
            <person name="Gao L."/>
            <person name="Fang B.-Z."/>
            <person name="Li W.-J."/>
        </authorList>
    </citation>
    <scope>NUCLEOTIDE SEQUENCE</scope>
    <source>
        <strain evidence="1">EGI FJ00013</strain>
    </source>
</reference>
<protein>
    <submittedName>
        <fullName evidence="1">SIMPL domain-containing protein</fullName>
    </submittedName>
</protein>
<name>A0ACC5ZR62_9RHOB</name>
<comment type="caution">
    <text evidence="1">The sequence shown here is derived from an EMBL/GenBank/DDBJ whole genome shotgun (WGS) entry which is preliminary data.</text>
</comment>
<dbReference type="Proteomes" id="UP001203036">
    <property type="component" value="Unassembled WGS sequence"/>
</dbReference>
<sequence length="225" mass="23778">MKNLILAAALIMAAVPALAQDTARIMTVTGNGVTTQAPDMMIVMVGVESRKKTAQEAMAETSAAMTRLQERLQAEGVAPRDIQTTQVSLDAVYDNQPDRQRTLAGFSASNTVTVRVRELAKAGSILGALVEDGANRIGRVSFALQDSTKAMDDARRDAVSDARRKATLLAEAAGVQLGALRDIREVGGGNPDPMPMARMAAESVVPLAEGELTLNAAVTLVYEIE</sequence>
<evidence type="ECO:0000313" key="1">
    <source>
        <dbReference type="EMBL" id="MCM2560650.1"/>
    </source>
</evidence>
<organism evidence="1 2">
    <name type="scientific">Lutimaribacter degradans</name>
    <dbReference type="NCBI Taxonomy" id="2945989"/>
    <lineage>
        <taxon>Bacteria</taxon>
        <taxon>Pseudomonadati</taxon>
        <taxon>Pseudomonadota</taxon>
        <taxon>Alphaproteobacteria</taxon>
        <taxon>Rhodobacterales</taxon>
        <taxon>Roseobacteraceae</taxon>
        <taxon>Lutimaribacter</taxon>
    </lineage>
</organism>
<evidence type="ECO:0000313" key="2">
    <source>
        <dbReference type="Proteomes" id="UP001203036"/>
    </source>
</evidence>